<dbReference type="EMBL" id="JAACJP010000003">
    <property type="protein sequence ID" value="KAF5386027.1"/>
    <property type="molecule type" value="Genomic_DNA"/>
</dbReference>
<keyword evidence="4" id="KW-1185">Reference proteome</keyword>
<name>A0A8H5HMJ8_9AGAR</name>
<keyword evidence="1" id="KW-0175">Coiled coil</keyword>
<feature type="compositionally biased region" description="Polar residues" evidence="2">
    <location>
        <begin position="477"/>
        <end position="486"/>
    </location>
</feature>
<evidence type="ECO:0000313" key="3">
    <source>
        <dbReference type="EMBL" id="KAF5386027.1"/>
    </source>
</evidence>
<dbReference type="Proteomes" id="UP000565441">
    <property type="component" value="Unassembled WGS sequence"/>
</dbReference>
<feature type="region of interest" description="Disordered" evidence="2">
    <location>
        <begin position="1"/>
        <end position="22"/>
    </location>
</feature>
<sequence>MPYTVGPFKPPPVSQEQPSDTFLPDYDPAFHPFTGLELTVSGLDRSGPRSANEHLKRIISKLEDDGLLLPKLDITPGASRTSNEASDYVTVSLADPYRATPRPDVLEFVRQTLDDVPDISARWRILHGPDKSRQLSFFARSKEEAPGLKEKLERVFKQEHYDVQSSWTWQGQSSTPRLTFNFVSRKAVENLLIKSPVLDNHTYVPIEPTYVQPVYGLEVAVSNVGGFPQAQLMIDSYIRNKYGTDAWRSSRLELNGTVYCVVLRDPDVTTRFLTDPFEAFPENCTFRPNKPDYLYNVNSAGIPNTMRSQSFQQESPAARQQMDSLIAQVTTTQRSIQYVMEDHRKLAESLATAQDRFASMFSSATAIQTAQGQLMLAQSDLNNLRSAMSTAQLLLSIERSPDNQRRIQGFVDDLSDRIVEAQNIVSDFRQDVRQLQASNMPFVPRLLSSISSADVVHPASSPHISGNQPVAPPGLTHPSQSLQGSTEPRVADPGSPSSSFSPNKRPRLDSATGDNHDAVENTNESMEVDKPIQPSDGSQVRFLLVPQIILFILEFSFVWKVMSYLLPPYASCTPSL</sequence>
<evidence type="ECO:0000256" key="1">
    <source>
        <dbReference type="SAM" id="Coils"/>
    </source>
</evidence>
<feature type="region of interest" description="Disordered" evidence="2">
    <location>
        <begin position="457"/>
        <end position="533"/>
    </location>
</feature>
<protein>
    <submittedName>
        <fullName evidence="3">Uncharacterized protein</fullName>
    </submittedName>
</protein>
<organism evidence="3 4">
    <name type="scientific">Tricholomella constricta</name>
    <dbReference type="NCBI Taxonomy" id="117010"/>
    <lineage>
        <taxon>Eukaryota</taxon>
        <taxon>Fungi</taxon>
        <taxon>Dikarya</taxon>
        <taxon>Basidiomycota</taxon>
        <taxon>Agaricomycotina</taxon>
        <taxon>Agaricomycetes</taxon>
        <taxon>Agaricomycetidae</taxon>
        <taxon>Agaricales</taxon>
        <taxon>Tricholomatineae</taxon>
        <taxon>Lyophyllaceae</taxon>
        <taxon>Tricholomella</taxon>
    </lineage>
</organism>
<dbReference type="OrthoDB" id="3059749at2759"/>
<evidence type="ECO:0000256" key="2">
    <source>
        <dbReference type="SAM" id="MobiDB-lite"/>
    </source>
</evidence>
<gene>
    <name evidence="3" type="ORF">D9615_002407</name>
</gene>
<feature type="coiled-coil region" evidence="1">
    <location>
        <begin position="411"/>
        <end position="438"/>
    </location>
</feature>
<dbReference type="AlphaFoldDB" id="A0A8H5HMJ8"/>
<comment type="caution">
    <text evidence="3">The sequence shown here is derived from an EMBL/GenBank/DDBJ whole genome shotgun (WGS) entry which is preliminary data.</text>
</comment>
<reference evidence="3 4" key="1">
    <citation type="journal article" date="2020" name="ISME J.">
        <title>Uncovering the hidden diversity of litter-decomposition mechanisms in mushroom-forming fungi.</title>
        <authorList>
            <person name="Floudas D."/>
            <person name="Bentzer J."/>
            <person name="Ahren D."/>
            <person name="Johansson T."/>
            <person name="Persson P."/>
            <person name="Tunlid A."/>
        </authorList>
    </citation>
    <scope>NUCLEOTIDE SEQUENCE [LARGE SCALE GENOMIC DNA]</scope>
    <source>
        <strain evidence="3 4">CBS 661.87</strain>
    </source>
</reference>
<evidence type="ECO:0000313" key="4">
    <source>
        <dbReference type="Proteomes" id="UP000565441"/>
    </source>
</evidence>
<proteinExistence type="predicted"/>
<accession>A0A8H5HMJ8</accession>